<dbReference type="SUPFAM" id="SSF52540">
    <property type="entry name" value="P-loop containing nucleoside triphosphate hydrolases"/>
    <property type="match status" value="1"/>
</dbReference>
<dbReference type="RefSeq" id="WP_344856379.1">
    <property type="nucleotide sequence ID" value="NZ_BAAAUT010000006.1"/>
</dbReference>
<dbReference type="EMBL" id="BAAAUT010000006">
    <property type="protein sequence ID" value="GAA3121203.1"/>
    <property type="molecule type" value="Genomic_DNA"/>
</dbReference>
<dbReference type="InterPro" id="IPR027417">
    <property type="entry name" value="P-loop_NTPase"/>
</dbReference>
<comment type="caution">
    <text evidence="1">The sequence shown here is derived from an EMBL/GenBank/DDBJ whole genome shotgun (WGS) entry which is preliminary data.</text>
</comment>
<accession>A0ABP6MQR2</accession>
<dbReference type="PANTHER" id="PTHR47691:SF3">
    <property type="entry name" value="HTH-TYPE TRANSCRIPTIONAL REGULATOR RV0890C-RELATED"/>
    <property type="match status" value="1"/>
</dbReference>
<protein>
    <recommendedName>
        <fullName evidence="3">ATPase</fullName>
    </recommendedName>
</protein>
<gene>
    <name evidence="1" type="ORF">GCM10010466_10170</name>
</gene>
<dbReference type="Gene3D" id="1.25.40.10">
    <property type="entry name" value="Tetratricopeptide repeat domain"/>
    <property type="match status" value="1"/>
</dbReference>
<evidence type="ECO:0000313" key="1">
    <source>
        <dbReference type="EMBL" id="GAA3121203.1"/>
    </source>
</evidence>
<reference evidence="2" key="1">
    <citation type="journal article" date="2019" name="Int. J. Syst. Evol. Microbiol.">
        <title>The Global Catalogue of Microorganisms (GCM) 10K type strain sequencing project: providing services to taxonomists for standard genome sequencing and annotation.</title>
        <authorList>
            <consortium name="The Broad Institute Genomics Platform"/>
            <consortium name="The Broad Institute Genome Sequencing Center for Infectious Disease"/>
            <person name="Wu L."/>
            <person name="Ma J."/>
        </authorList>
    </citation>
    <scope>NUCLEOTIDE SEQUENCE [LARGE SCALE GENOMIC DNA]</scope>
    <source>
        <strain evidence="2">JCM 9373</strain>
    </source>
</reference>
<dbReference type="SUPFAM" id="SSF48452">
    <property type="entry name" value="TPR-like"/>
    <property type="match status" value="1"/>
</dbReference>
<name>A0ABP6MQR2_9ACTN</name>
<keyword evidence="2" id="KW-1185">Reference proteome</keyword>
<dbReference type="Proteomes" id="UP001500320">
    <property type="component" value="Unassembled WGS sequence"/>
</dbReference>
<dbReference type="InterPro" id="IPR011990">
    <property type="entry name" value="TPR-like_helical_dom_sf"/>
</dbReference>
<dbReference type="Gene3D" id="3.40.50.300">
    <property type="entry name" value="P-loop containing nucleotide triphosphate hydrolases"/>
    <property type="match status" value="1"/>
</dbReference>
<proteinExistence type="predicted"/>
<sequence length="682" mass="74847">MERNPWWRGNLPPETSSFVGREAEVRELVKLLDEAPLTTVIGPEGVGKSRIAVKAAEECRDAYLDGVWLVELSGERNGDLLAHTVAAVLGFRDDSTRSQTDVLVEFLARKRLLLLLDTCERLLPACRLLVTRILAEAPGVRIVATSRQPLGLTGEALLSVEPFRPPDPEGAGHPERNDALRLFLDRARAAVPGLRLDDEGMRAAARICRRLDGIPLAVELAAGQLGAMPPERFAERLESRFAALSANRALVSQHQTLRTAVGWTHELCAPAERLLWARASVFAGGFDTEAAVQVCGDEQLPGVPDLLAALVDKSLLIRVPGGYRQLDTIREYGREQLVRLGEADLLAERHRRYYLDLARRADADWYGPDQERWARRLNSAITNLRVVLDSCAPGGPFSTELAGALWILWFCLGRLREGRYYMKRTIEAASPADPGLPKLLWADGCVAMAQGDLESGRRRAETALATALRWGDYEAAGHAQLRLAVRALCAGALEEVEPAVRRVREYFRRAQTMTVSEPLALVTAAMAATWRGDFAKAITTLEEAQDLCESRGERWARATGDYVLSIAQLGLGRLEEAEQAARCSLAAKWRLRDTTGVALALDQLAVIAAVRGDGYRTARLQGSGMRLWAAFGLRGFGSESMSEPRTVAERTARQLLGDETYDAVFAEGHDDDPDSAVAYALD</sequence>
<dbReference type="PRINTS" id="PR00364">
    <property type="entry name" value="DISEASERSIST"/>
</dbReference>
<evidence type="ECO:0008006" key="3">
    <source>
        <dbReference type="Google" id="ProtNLM"/>
    </source>
</evidence>
<dbReference type="PANTHER" id="PTHR47691">
    <property type="entry name" value="REGULATOR-RELATED"/>
    <property type="match status" value="1"/>
</dbReference>
<evidence type="ECO:0000313" key="2">
    <source>
        <dbReference type="Proteomes" id="UP001500320"/>
    </source>
</evidence>
<organism evidence="1 2">
    <name type="scientific">Planomonospora alba</name>
    <dbReference type="NCBI Taxonomy" id="161354"/>
    <lineage>
        <taxon>Bacteria</taxon>
        <taxon>Bacillati</taxon>
        <taxon>Actinomycetota</taxon>
        <taxon>Actinomycetes</taxon>
        <taxon>Streptosporangiales</taxon>
        <taxon>Streptosporangiaceae</taxon>
        <taxon>Planomonospora</taxon>
    </lineage>
</organism>